<feature type="signal peptide" evidence="3">
    <location>
        <begin position="1"/>
        <end position="20"/>
    </location>
</feature>
<organism evidence="4 5">
    <name type="scientific">Polyplax serrata</name>
    <name type="common">Common mouse louse</name>
    <dbReference type="NCBI Taxonomy" id="468196"/>
    <lineage>
        <taxon>Eukaryota</taxon>
        <taxon>Metazoa</taxon>
        <taxon>Ecdysozoa</taxon>
        <taxon>Arthropoda</taxon>
        <taxon>Hexapoda</taxon>
        <taxon>Insecta</taxon>
        <taxon>Pterygota</taxon>
        <taxon>Neoptera</taxon>
        <taxon>Paraneoptera</taxon>
        <taxon>Psocodea</taxon>
        <taxon>Troctomorpha</taxon>
        <taxon>Phthiraptera</taxon>
        <taxon>Anoplura</taxon>
        <taxon>Polyplacidae</taxon>
        <taxon>Polyplax</taxon>
    </lineage>
</organism>
<dbReference type="Gene3D" id="3.30.420.40">
    <property type="match status" value="1"/>
</dbReference>
<dbReference type="PANTHER" id="PTHR11782">
    <property type="entry name" value="ADENOSINE/GUANOSINE DIPHOSPHATASE"/>
    <property type="match status" value="1"/>
</dbReference>
<protein>
    <submittedName>
        <fullName evidence="4">Uncharacterized protein</fullName>
    </submittedName>
</protein>
<keyword evidence="3" id="KW-0732">Signal</keyword>
<dbReference type="InterPro" id="IPR000407">
    <property type="entry name" value="GDA1_CD39_NTPase"/>
</dbReference>
<evidence type="ECO:0000313" key="4">
    <source>
        <dbReference type="EMBL" id="KAK6637808.1"/>
    </source>
</evidence>
<accession>A0ABR1B7V7</accession>
<dbReference type="EMBL" id="JAWJWF010000002">
    <property type="protein sequence ID" value="KAK6637808.1"/>
    <property type="molecule type" value="Genomic_DNA"/>
</dbReference>
<name>A0ABR1B7V7_POLSC</name>
<dbReference type="Proteomes" id="UP001359485">
    <property type="component" value="Unassembled WGS sequence"/>
</dbReference>
<keyword evidence="2" id="KW-0378">Hydrolase</keyword>
<evidence type="ECO:0000256" key="3">
    <source>
        <dbReference type="SAM" id="SignalP"/>
    </source>
</evidence>
<reference evidence="4 5" key="1">
    <citation type="submission" date="2023-09" db="EMBL/GenBank/DDBJ databases">
        <title>Genomes of two closely related lineages of the louse Polyplax serrata with different host specificities.</title>
        <authorList>
            <person name="Martinu J."/>
            <person name="Tarabai H."/>
            <person name="Stefka J."/>
            <person name="Hypsa V."/>
        </authorList>
    </citation>
    <scope>NUCLEOTIDE SEQUENCE [LARGE SCALE GENOMIC DNA]</scope>
    <source>
        <strain evidence="4">98ZLc_SE</strain>
    </source>
</reference>
<comment type="caution">
    <text evidence="4">The sequence shown here is derived from an EMBL/GenBank/DDBJ whole genome shotgun (WGS) entry which is preliminary data.</text>
</comment>
<comment type="similarity">
    <text evidence="1">Belongs to the GDA1/CD39 NTPase family.</text>
</comment>
<feature type="chain" id="PRO_5046301639" evidence="3">
    <location>
        <begin position="21"/>
        <end position="555"/>
    </location>
</feature>
<evidence type="ECO:0000256" key="1">
    <source>
        <dbReference type="ARBA" id="ARBA00009283"/>
    </source>
</evidence>
<dbReference type="Pfam" id="PF01150">
    <property type="entry name" value="GDA1_CD39"/>
    <property type="match status" value="1"/>
</dbReference>
<dbReference type="Gene3D" id="3.30.420.150">
    <property type="entry name" value="Exopolyphosphatase. Domain 2"/>
    <property type="match status" value="1"/>
</dbReference>
<sequence>MNHLLLRLSIVAVIFPGQRNFCDTFKANVCDKLGLFFGLRQQVYSTVIECGDYKCRLACYSFIPTRNGRNLRYNEIVLKGINSTVDEFVHESKKFKDAIDELLGVARRTIPKAVWQESPLILVGKFSCLLQFAVIFLGEWNFCDSFTANICDFVKLLFGLREKLYSCVIECGNRKCQLACYSFIPSKSGRNLWLYNKFKKRTTARVQEFVHEPEKFKETIDDLLDEAKKKIPKAVWQETPLILVGRPYFQNYMKKYKLQCVKPIMSCHLKATGFLVPQEPMVLLTDRNEGLLDWFTVNMMFGRLRRKQLKTVAVLNLEFISNQVTFVPSEEEQKTEKYKQYIASEGFGTGKQFQIYSRSFPELGIGEIRQKIIKKGTYEGGVYYTECMLPSFEGSWQYNGVTYRVAGRKNRTNPTLKSKVAKETAARVDVEKCESVIRQVIQPLPKVPSLTGREIYALNDYYRNFVMAGQIDRMEDGYMYMEDIYDAVKVTCRQSNFKVDYLCMDSMYIAVLLQDYYGLQPKDKIYLKDTIKNCDVQKTLGIAYLNLIAQVKEGK</sequence>
<dbReference type="PANTHER" id="PTHR11782:SF127">
    <property type="entry name" value="NTPASE, ISOFORM F"/>
    <property type="match status" value="1"/>
</dbReference>
<keyword evidence="5" id="KW-1185">Reference proteome</keyword>
<gene>
    <name evidence="4" type="ORF">RUM44_008230</name>
</gene>
<proteinExistence type="inferred from homology"/>
<evidence type="ECO:0000313" key="5">
    <source>
        <dbReference type="Proteomes" id="UP001359485"/>
    </source>
</evidence>
<evidence type="ECO:0000256" key="2">
    <source>
        <dbReference type="ARBA" id="ARBA00022801"/>
    </source>
</evidence>